<dbReference type="CDD" id="cd01392">
    <property type="entry name" value="HTH_LacI"/>
    <property type="match status" value="1"/>
</dbReference>
<dbReference type="GO" id="GO:0003700">
    <property type="term" value="F:DNA-binding transcription factor activity"/>
    <property type="evidence" value="ECO:0007669"/>
    <property type="project" value="TreeGrafter"/>
</dbReference>
<protein>
    <submittedName>
        <fullName evidence="6">LacI family transcriptional regulator</fullName>
    </submittedName>
</protein>
<dbReference type="CDD" id="cd01545">
    <property type="entry name" value="PBP1_SalR"/>
    <property type="match status" value="1"/>
</dbReference>
<dbReference type="GO" id="GO:0000976">
    <property type="term" value="F:transcription cis-regulatory region binding"/>
    <property type="evidence" value="ECO:0007669"/>
    <property type="project" value="TreeGrafter"/>
</dbReference>
<dbReference type="InterPro" id="IPR028082">
    <property type="entry name" value="Peripla_BP_I"/>
</dbReference>
<dbReference type="Gene3D" id="1.10.260.40">
    <property type="entry name" value="lambda repressor-like DNA-binding domains"/>
    <property type="match status" value="1"/>
</dbReference>
<evidence type="ECO:0000256" key="3">
    <source>
        <dbReference type="ARBA" id="ARBA00023163"/>
    </source>
</evidence>
<comment type="caution">
    <text evidence="6">The sequence shown here is derived from an EMBL/GenBank/DDBJ whole genome shotgun (WGS) entry which is preliminary data.</text>
</comment>
<dbReference type="PANTHER" id="PTHR30146">
    <property type="entry name" value="LACI-RELATED TRANSCRIPTIONAL REPRESSOR"/>
    <property type="match status" value="1"/>
</dbReference>
<dbReference type="SUPFAM" id="SSF47413">
    <property type="entry name" value="lambda repressor-like DNA-binding domains"/>
    <property type="match status" value="1"/>
</dbReference>
<name>A0A495D4Q7_9PROT</name>
<dbReference type="Pfam" id="PF13377">
    <property type="entry name" value="Peripla_BP_3"/>
    <property type="match status" value="1"/>
</dbReference>
<proteinExistence type="predicted"/>
<keyword evidence="3" id="KW-0804">Transcription</keyword>
<dbReference type="PROSITE" id="PS50932">
    <property type="entry name" value="HTH_LACI_2"/>
    <property type="match status" value="1"/>
</dbReference>
<evidence type="ECO:0000313" key="6">
    <source>
        <dbReference type="EMBL" id="RKQ96221.1"/>
    </source>
</evidence>
<dbReference type="PROSITE" id="PS00356">
    <property type="entry name" value="HTH_LACI_1"/>
    <property type="match status" value="1"/>
</dbReference>
<dbReference type="EMBL" id="RBIM01000005">
    <property type="protein sequence ID" value="RKQ96221.1"/>
    <property type="molecule type" value="Genomic_DNA"/>
</dbReference>
<dbReference type="AlphaFoldDB" id="A0A495D4Q7"/>
<dbReference type="SUPFAM" id="SSF53822">
    <property type="entry name" value="Periplasmic binding protein-like I"/>
    <property type="match status" value="1"/>
</dbReference>
<keyword evidence="2" id="KW-0238">DNA-binding</keyword>
<evidence type="ECO:0000256" key="2">
    <source>
        <dbReference type="ARBA" id="ARBA00023125"/>
    </source>
</evidence>
<evidence type="ECO:0000313" key="7">
    <source>
        <dbReference type="Proteomes" id="UP000273675"/>
    </source>
</evidence>
<evidence type="ECO:0000256" key="4">
    <source>
        <dbReference type="SAM" id="MobiDB-lite"/>
    </source>
</evidence>
<gene>
    <name evidence="6" type="ORF">C7435_2473</name>
</gene>
<feature type="domain" description="HTH lacI-type" evidence="5">
    <location>
        <begin position="33"/>
        <end position="87"/>
    </location>
</feature>
<evidence type="ECO:0000259" key="5">
    <source>
        <dbReference type="PROSITE" id="PS50932"/>
    </source>
</evidence>
<dbReference type="PRINTS" id="PR00036">
    <property type="entry name" value="HTHLACI"/>
</dbReference>
<dbReference type="Proteomes" id="UP000273675">
    <property type="component" value="Unassembled WGS sequence"/>
</dbReference>
<evidence type="ECO:0000256" key="1">
    <source>
        <dbReference type="ARBA" id="ARBA00023015"/>
    </source>
</evidence>
<dbReference type="PANTHER" id="PTHR30146:SF153">
    <property type="entry name" value="LACTOSE OPERON REPRESSOR"/>
    <property type="match status" value="1"/>
</dbReference>
<organism evidence="6 7">
    <name type="scientific">Maricaulis maris</name>
    <dbReference type="NCBI Taxonomy" id="74318"/>
    <lineage>
        <taxon>Bacteria</taxon>
        <taxon>Pseudomonadati</taxon>
        <taxon>Pseudomonadota</taxon>
        <taxon>Alphaproteobacteria</taxon>
        <taxon>Maricaulales</taxon>
        <taxon>Maricaulaceae</taxon>
        <taxon>Maricaulis</taxon>
    </lineage>
</organism>
<dbReference type="Gene3D" id="3.40.50.2300">
    <property type="match status" value="2"/>
</dbReference>
<keyword evidence="1" id="KW-0805">Transcription regulation</keyword>
<feature type="region of interest" description="Disordered" evidence="4">
    <location>
        <begin position="1"/>
        <end position="23"/>
    </location>
</feature>
<dbReference type="InterPro" id="IPR000843">
    <property type="entry name" value="HTH_LacI"/>
</dbReference>
<accession>A0A495D4Q7</accession>
<dbReference type="SMART" id="SM00354">
    <property type="entry name" value="HTH_LACI"/>
    <property type="match status" value="1"/>
</dbReference>
<reference evidence="6 7" key="1">
    <citation type="submission" date="2018-10" db="EMBL/GenBank/DDBJ databases">
        <title>Genomic Encyclopedia of Type Strains, Phase IV (KMG-IV): sequencing the most valuable type-strain genomes for metagenomic binning, comparative biology and taxonomic classification.</title>
        <authorList>
            <person name="Goeker M."/>
        </authorList>
    </citation>
    <scope>NUCLEOTIDE SEQUENCE [LARGE SCALE GENOMIC DNA]</scope>
    <source>
        <strain evidence="6 7">DSM 4734</strain>
    </source>
</reference>
<dbReference type="InterPro" id="IPR046335">
    <property type="entry name" value="LacI/GalR-like_sensor"/>
</dbReference>
<dbReference type="Pfam" id="PF00356">
    <property type="entry name" value="LacI"/>
    <property type="match status" value="1"/>
</dbReference>
<feature type="region of interest" description="Disordered" evidence="4">
    <location>
        <begin position="337"/>
        <end position="366"/>
    </location>
</feature>
<sequence length="366" mass="40798">MVPRGIFRMTDGETPDNGKPAKSLRDEFVDRRPTINDVARLTGVSKKTVSRVINKSPAVKEHTREEILRVMHEIGYAPDPQARGLAFRRSFLIGMIYDNPNPQYVVNMQQGLLDGMRSTGFELVVHPCDRASPTFLEDVRNFVERQKLYGVILTPSVSEDERVPPILRQIGCEFIRIASVSLDEPEHMIVSHDHLGGAAAGRHLAELGHTRIGFISGRESFRSSHERRRGLERALGEAGLALDDELVVQGAYTFESGYDCARDLLQRPVRPTAIFAANDEMAAGVLQAARSLDIRVPDQLSVVGYDNFQLAERLWPRLTTVHTPTREIGRRASTKLVNPQSAAEIEQQDPRALPSLVIRDTTAPPL</sequence>
<dbReference type="InterPro" id="IPR010982">
    <property type="entry name" value="Lambda_DNA-bd_dom_sf"/>
</dbReference>